<dbReference type="AlphaFoldDB" id="A0A9W4XVK6"/>
<evidence type="ECO:0000256" key="1">
    <source>
        <dbReference type="SAM" id="MobiDB-lite"/>
    </source>
</evidence>
<dbReference type="PROSITE" id="PS51257">
    <property type="entry name" value="PROKAR_LIPOPROTEIN"/>
    <property type="match status" value="1"/>
</dbReference>
<keyword evidence="2" id="KW-1133">Transmembrane helix</keyword>
<keyword evidence="4" id="KW-1185">Reference proteome</keyword>
<comment type="caution">
    <text evidence="3">The sequence shown here is derived from an EMBL/GenBank/DDBJ whole genome shotgun (WGS) entry which is preliminary data.</text>
</comment>
<feature type="compositionally biased region" description="Low complexity" evidence="1">
    <location>
        <begin position="7"/>
        <end position="31"/>
    </location>
</feature>
<dbReference type="Proteomes" id="UP001152607">
    <property type="component" value="Unassembled WGS sequence"/>
</dbReference>
<feature type="region of interest" description="Disordered" evidence="1">
    <location>
        <begin position="1"/>
        <end position="31"/>
    </location>
</feature>
<evidence type="ECO:0000313" key="4">
    <source>
        <dbReference type="Proteomes" id="UP001152607"/>
    </source>
</evidence>
<gene>
    <name evidence="3" type="ORF">PDIGIT_LOCUS12646</name>
</gene>
<evidence type="ECO:0000313" key="3">
    <source>
        <dbReference type="EMBL" id="CAI6339486.1"/>
    </source>
</evidence>
<accession>A0A9W4XVK6</accession>
<name>A0A9W4XVK6_9PLEO</name>
<reference evidence="3" key="1">
    <citation type="submission" date="2023-01" db="EMBL/GenBank/DDBJ databases">
        <authorList>
            <person name="Van Ghelder C."/>
            <person name="Rancurel C."/>
        </authorList>
    </citation>
    <scope>NUCLEOTIDE SEQUENCE</scope>
    <source>
        <strain evidence="3">CNCM I-4278</strain>
    </source>
</reference>
<keyword evidence="2" id="KW-0472">Membrane</keyword>
<evidence type="ECO:0000256" key="2">
    <source>
        <dbReference type="SAM" id="Phobius"/>
    </source>
</evidence>
<proteinExistence type="predicted"/>
<organism evidence="3 4">
    <name type="scientific">Periconia digitata</name>
    <dbReference type="NCBI Taxonomy" id="1303443"/>
    <lineage>
        <taxon>Eukaryota</taxon>
        <taxon>Fungi</taxon>
        <taxon>Dikarya</taxon>
        <taxon>Ascomycota</taxon>
        <taxon>Pezizomycotina</taxon>
        <taxon>Dothideomycetes</taxon>
        <taxon>Pleosporomycetidae</taxon>
        <taxon>Pleosporales</taxon>
        <taxon>Massarineae</taxon>
        <taxon>Periconiaceae</taxon>
        <taxon>Periconia</taxon>
    </lineage>
</organism>
<feature type="transmembrane region" description="Helical" evidence="2">
    <location>
        <begin position="137"/>
        <end position="157"/>
    </location>
</feature>
<protein>
    <submittedName>
        <fullName evidence="3">Uncharacterized protein</fullName>
    </submittedName>
</protein>
<sequence length="167" mass="17649">MLRLARSLSVGGPSYSSSSNSPFSSSSSCVSGRRTSFSLSLLVRAGMCCGTNLPESLGSRGCLPLGVRVCINGRCPGGPRRCCDGISEAYCSILSTEINFAPPPPPPSGRCPVFCRCSTCGRTFGSRESVMSTVGPLLLFAVVAPLIFASEMIIWVAQSSGRWRERL</sequence>
<dbReference type="EMBL" id="CAOQHR010000009">
    <property type="protein sequence ID" value="CAI6339486.1"/>
    <property type="molecule type" value="Genomic_DNA"/>
</dbReference>
<keyword evidence="2" id="KW-0812">Transmembrane</keyword>